<dbReference type="PANTHER" id="PTHR33841">
    <property type="entry name" value="DNA METHYLTRANSFERASE YEEA-RELATED"/>
    <property type="match status" value="1"/>
</dbReference>
<evidence type="ECO:0000256" key="2">
    <source>
        <dbReference type="ARBA" id="ARBA00022679"/>
    </source>
</evidence>
<dbReference type="Gene3D" id="3.40.50.150">
    <property type="entry name" value="Vaccinia Virus protein VP39"/>
    <property type="match status" value="1"/>
</dbReference>
<feature type="non-terminal residue" evidence="3">
    <location>
        <position position="253"/>
    </location>
</feature>
<dbReference type="EMBL" id="UINC01189259">
    <property type="protein sequence ID" value="SVE02870.1"/>
    <property type="molecule type" value="Genomic_DNA"/>
</dbReference>
<name>A0A383A5I8_9ZZZZ</name>
<dbReference type="PANTHER" id="PTHR33841:SF4">
    <property type="entry name" value="RESTRICTION MODIFICATION SYSTEM DNA SPECIFICITY DOMAIN"/>
    <property type="match status" value="1"/>
</dbReference>
<evidence type="ECO:0000313" key="3">
    <source>
        <dbReference type="EMBL" id="SVE02870.1"/>
    </source>
</evidence>
<gene>
    <name evidence="3" type="ORF">METZ01_LOCUS455724</name>
</gene>
<sequence>QGSDSPALIEAAFGPGSPIFTQTTERLSRIFAEAGHVPQVAVRFREWENLQGQESSGETSFILQTYLALLARLIARQFVSPRRAIANSKELFEVINVDYFSRRGIGNFGEGDIFSWLPLESRWELSLDDLVLETLRGLTDALASHDFTGATPGILDSLYRPTPPRWLAEYVVEEELGLPGDGLSLLDPSCGTGTFLCAAIGAMTRTLAEQGGDPIDVLFMAPEKFKGMDRDPLSVTLARLNYLLAFGDLVQQE</sequence>
<dbReference type="AlphaFoldDB" id="A0A383A5I8"/>
<dbReference type="InterPro" id="IPR050953">
    <property type="entry name" value="N4_N6_ade-DNA_methylase"/>
</dbReference>
<dbReference type="GO" id="GO:0032259">
    <property type="term" value="P:methylation"/>
    <property type="evidence" value="ECO:0007669"/>
    <property type="project" value="UniProtKB-KW"/>
</dbReference>
<dbReference type="GO" id="GO:0008168">
    <property type="term" value="F:methyltransferase activity"/>
    <property type="evidence" value="ECO:0007669"/>
    <property type="project" value="UniProtKB-KW"/>
</dbReference>
<organism evidence="3">
    <name type="scientific">marine metagenome</name>
    <dbReference type="NCBI Taxonomy" id="408172"/>
    <lineage>
        <taxon>unclassified sequences</taxon>
        <taxon>metagenomes</taxon>
        <taxon>ecological metagenomes</taxon>
    </lineage>
</organism>
<feature type="non-terminal residue" evidence="3">
    <location>
        <position position="1"/>
    </location>
</feature>
<dbReference type="SUPFAM" id="SSF53335">
    <property type="entry name" value="S-adenosyl-L-methionine-dependent methyltransferases"/>
    <property type="match status" value="1"/>
</dbReference>
<evidence type="ECO:0008006" key="4">
    <source>
        <dbReference type="Google" id="ProtNLM"/>
    </source>
</evidence>
<reference evidence="3" key="1">
    <citation type="submission" date="2018-05" db="EMBL/GenBank/DDBJ databases">
        <authorList>
            <person name="Lanie J.A."/>
            <person name="Ng W.-L."/>
            <person name="Kazmierczak K.M."/>
            <person name="Andrzejewski T.M."/>
            <person name="Davidsen T.M."/>
            <person name="Wayne K.J."/>
            <person name="Tettelin H."/>
            <person name="Glass J.I."/>
            <person name="Rusch D."/>
            <person name="Podicherti R."/>
            <person name="Tsui H.-C.T."/>
            <person name="Winkler M.E."/>
        </authorList>
    </citation>
    <scope>NUCLEOTIDE SEQUENCE</scope>
</reference>
<accession>A0A383A5I8</accession>
<protein>
    <recommendedName>
        <fullName evidence="4">DNA methylase adenine-specific domain-containing protein</fullName>
    </recommendedName>
</protein>
<evidence type="ECO:0000256" key="1">
    <source>
        <dbReference type="ARBA" id="ARBA00022603"/>
    </source>
</evidence>
<proteinExistence type="predicted"/>
<dbReference type="InterPro" id="IPR029063">
    <property type="entry name" value="SAM-dependent_MTases_sf"/>
</dbReference>
<keyword evidence="1" id="KW-0489">Methyltransferase</keyword>
<keyword evidence="2" id="KW-0808">Transferase</keyword>